<accession>A0A0V0Y7X5</accession>
<comment type="caution">
    <text evidence="1">The sequence shown here is derived from an EMBL/GenBank/DDBJ whole genome shotgun (WGS) entry which is preliminary data.</text>
</comment>
<gene>
    <name evidence="1" type="ORF">T4E_4317</name>
</gene>
<dbReference type="AlphaFoldDB" id="A0A0V0Y7X5"/>
<proteinExistence type="predicted"/>
<protein>
    <submittedName>
        <fullName evidence="1">Uncharacterized protein</fullName>
    </submittedName>
</protein>
<sequence length="62" mass="7471">MQSVVKHQRYYKKRDVFAFDYRSVYPNMPWPDDRVTRTQIGADDDDDDVHLQCIHNWTNLGL</sequence>
<dbReference type="EMBL" id="JYDU01000045">
    <property type="protein sequence ID" value="KRX96279.1"/>
    <property type="molecule type" value="Genomic_DNA"/>
</dbReference>
<reference evidence="1 2" key="1">
    <citation type="submission" date="2015-01" db="EMBL/GenBank/DDBJ databases">
        <title>Evolution of Trichinella species and genotypes.</title>
        <authorList>
            <person name="Korhonen P.K."/>
            <person name="Edoardo P."/>
            <person name="Giuseppe L.R."/>
            <person name="Gasser R.B."/>
        </authorList>
    </citation>
    <scope>NUCLEOTIDE SEQUENCE [LARGE SCALE GENOMIC DNA]</scope>
    <source>
        <strain evidence="1">ISS141</strain>
    </source>
</reference>
<evidence type="ECO:0000313" key="2">
    <source>
        <dbReference type="Proteomes" id="UP000054815"/>
    </source>
</evidence>
<organism evidence="1 2">
    <name type="scientific">Trichinella pseudospiralis</name>
    <name type="common">Parasitic roundworm</name>
    <dbReference type="NCBI Taxonomy" id="6337"/>
    <lineage>
        <taxon>Eukaryota</taxon>
        <taxon>Metazoa</taxon>
        <taxon>Ecdysozoa</taxon>
        <taxon>Nematoda</taxon>
        <taxon>Enoplea</taxon>
        <taxon>Dorylaimia</taxon>
        <taxon>Trichinellida</taxon>
        <taxon>Trichinellidae</taxon>
        <taxon>Trichinella</taxon>
    </lineage>
</organism>
<dbReference type="Proteomes" id="UP000054815">
    <property type="component" value="Unassembled WGS sequence"/>
</dbReference>
<name>A0A0V0Y7X5_TRIPS</name>
<evidence type="ECO:0000313" key="1">
    <source>
        <dbReference type="EMBL" id="KRX96279.1"/>
    </source>
</evidence>